<keyword evidence="1" id="KW-0479">Metal-binding</keyword>
<evidence type="ECO:0000256" key="1">
    <source>
        <dbReference type="ARBA" id="ARBA00022723"/>
    </source>
</evidence>
<dbReference type="GO" id="GO:0003677">
    <property type="term" value="F:DNA binding"/>
    <property type="evidence" value="ECO:0007669"/>
    <property type="project" value="UniProtKB-UniRule"/>
</dbReference>
<gene>
    <name evidence="9" type="ORF">AALO_G00203340</name>
</gene>
<feature type="region of interest" description="Disordered" evidence="7">
    <location>
        <begin position="91"/>
        <end position="133"/>
    </location>
</feature>
<dbReference type="GO" id="GO:0008270">
    <property type="term" value="F:zinc ion binding"/>
    <property type="evidence" value="ECO:0007669"/>
    <property type="project" value="UniProtKB-KW"/>
</dbReference>
<dbReference type="SUPFAM" id="SSF57716">
    <property type="entry name" value="Glucocorticoid receptor-like (DNA-binding domain)"/>
    <property type="match status" value="1"/>
</dbReference>
<protein>
    <recommendedName>
        <fullName evidence="8">THAP-type domain-containing protein</fullName>
    </recommendedName>
</protein>
<evidence type="ECO:0000256" key="4">
    <source>
        <dbReference type="ARBA" id="ARBA00023125"/>
    </source>
</evidence>
<dbReference type="InterPro" id="IPR052224">
    <property type="entry name" value="THAP_domain_protein"/>
</dbReference>
<reference evidence="9" key="1">
    <citation type="submission" date="2020-10" db="EMBL/GenBank/DDBJ databases">
        <title>Chromosome-scale genome assembly of the Allis shad, Alosa alosa.</title>
        <authorList>
            <person name="Margot Z."/>
            <person name="Christophe K."/>
            <person name="Cabau C."/>
            <person name="Louis A."/>
            <person name="Berthelot C."/>
            <person name="Parey E."/>
            <person name="Roest Crollius H."/>
            <person name="Montfort J."/>
            <person name="Robinson-Rechavi M."/>
            <person name="Bucao C."/>
            <person name="Bouchez O."/>
            <person name="Gislard M."/>
            <person name="Lluch J."/>
            <person name="Milhes M."/>
            <person name="Lampietro C."/>
            <person name="Lopez Roques C."/>
            <person name="Donnadieu C."/>
            <person name="Braasch I."/>
            <person name="Desvignes T."/>
            <person name="Postlethwait J."/>
            <person name="Bobe J."/>
            <person name="Guiguen Y."/>
        </authorList>
    </citation>
    <scope>NUCLEOTIDE SEQUENCE</scope>
    <source>
        <strain evidence="9">M-15738</strain>
        <tissue evidence="9">Blood</tissue>
    </source>
</reference>
<evidence type="ECO:0000256" key="3">
    <source>
        <dbReference type="ARBA" id="ARBA00022833"/>
    </source>
</evidence>
<dbReference type="PANTHER" id="PTHR46927:SF2">
    <property type="entry name" value="THAP DOMAIN-CONTAINING PROTEIN 8"/>
    <property type="match status" value="1"/>
</dbReference>
<evidence type="ECO:0000313" key="10">
    <source>
        <dbReference type="Proteomes" id="UP000823561"/>
    </source>
</evidence>
<dbReference type="PROSITE" id="PS50950">
    <property type="entry name" value="ZF_THAP"/>
    <property type="match status" value="1"/>
</dbReference>
<dbReference type="SMART" id="SM00980">
    <property type="entry name" value="THAP"/>
    <property type="match status" value="1"/>
</dbReference>
<feature type="coiled-coil region" evidence="6">
    <location>
        <begin position="385"/>
        <end position="412"/>
    </location>
</feature>
<evidence type="ECO:0000256" key="2">
    <source>
        <dbReference type="ARBA" id="ARBA00022771"/>
    </source>
</evidence>
<dbReference type="InterPro" id="IPR006612">
    <property type="entry name" value="THAP_Znf"/>
</dbReference>
<evidence type="ECO:0000313" key="9">
    <source>
        <dbReference type="EMBL" id="KAG5269555.1"/>
    </source>
</evidence>
<evidence type="ECO:0000256" key="7">
    <source>
        <dbReference type="SAM" id="MobiDB-lite"/>
    </source>
</evidence>
<dbReference type="SMART" id="SM00692">
    <property type="entry name" value="DM3"/>
    <property type="match status" value="1"/>
</dbReference>
<evidence type="ECO:0000256" key="6">
    <source>
        <dbReference type="SAM" id="Coils"/>
    </source>
</evidence>
<dbReference type="PANTHER" id="PTHR46927">
    <property type="entry name" value="AGAP005574-PA"/>
    <property type="match status" value="1"/>
</dbReference>
<sequence>MPKYCSAPNCKNDSGNTTTEKKSFYKFPLHDPTRLQSWLKNMDREDWTPSRHQYLCHEHFLPSCFTIRWGIRYLDNNAVPTIFDWSDNKGKRKGVDHFERRAKRTRSSGEKPSPLAPLSDPEPQAPAPVTCSGQDTPVSTVQLYTVSVATAQPGEAVLLDPGNIRGALGSLQMPGIQYTPEYVLEAAPALSGDFPVALRPTLRGPGTAAGGEPSEVVVVVETPSTPVEDVKADGIVVDVLAEGQRTAVAAAPDSVCSNQLTIDNVSTVEELADVAQEEEEGEEEVPGVQLIAYFETIPNVLPSGPTALVNVSPDTVLSSSLGSRPIVSTVPILSKHMPPAPDSLVLTLERLEDDKEDVDRLSENGVELHGKRLEEHRYHKNSLSKEQLEAIVVELQKKVKVLQQRHRRHLDKLLGLETTVSQLRQTNLVNEERLQLLERAYLQTSAAVTEAGETVAIIYGDDNTTYLYAQQKAEEEEEEEVGQLL</sequence>
<keyword evidence="4 5" id="KW-0238">DNA-binding</keyword>
<dbReference type="AlphaFoldDB" id="A0AAV6G7R8"/>
<name>A0AAV6G7R8_9TELE</name>
<proteinExistence type="predicted"/>
<dbReference type="Pfam" id="PF05485">
    <property type="entry name" value="THAP"/>
    <property type="match status" value="1"/>
</dbReference>
<dbReference type="EMBL" id="JADWDJ010000015">
    <property type="protein sequence ID" value="KAG5269555.1"/>
    <property type="molecule type" value="Genomic_DNA"/>
</dbReference>
<accession>A0AAV6G7R8</accession>
<dbReference type="Proteomes" id="UP000823561">
    <property type="component" value="Chromosome 15"/>
</dbReference>
<evidence type="ECO:0000259" key="8">
    <source>
        <dbReference type="PROSITE" id="PS50950"/>
    </source>
</evidence>
<keyword evidence="6" id="KW-0175">Coiled coil</keyword>
<keyword evidence="3" id="KW-0862">Zinc</keyword>
<feature type="domain" description="THAP-type" evidence="8">
    <location>
        <begin position="1"/>
        <end position="83"/>
    </location>
</feature>
<keyword evidence="2 5" id="KW-0863">Zinc-finger</keyword>
<comment type="caution">
    <text evidence="9">The sequence shown here is derived from an EMBL/GenBank/DDBJ whole genome shotgun (WGS) entry which is preliminary data.</text>
</comment>
<evidence type="ECO:0000256" key="5">
    <source>
        <dbReference type="PROSITE-ProRule" id="PRU00309"/>
    </source>
</evidence>
<organism evidence="9 10">
    <name type="scientific">Alosa alosa</name>
    <name type="common">allis shad</name>
    <dbReference type="NCBI Taxonomy" id="278164"/>
    <lineage>
        <taxon>Eukaryota</taxon>
        <taxon>Metazoa</taxon>
        <taxon>Chordata</taxon>
        <taxon>Craniata</taxon>
        <taxon>Vertebrata</taxon>
        <taxon>Euteleostomi</taxon>
        <taxon>Actinopterygii</taxon>
        <taxon>Neopterygii</taxon>
        <taxon>Teleostei</taxon>
        <taxon>Clupei</taxon>
        <taxon>Clupeiformes</taxon>
        <taxon>Clupeoidei</taxon>
        <taxon>Clupeidae</taxon>
        <taxon>Alosa</taxon>
    </lineage>
</organism>
<keyword evidence="10" id="KW-1185">Reference proteome</keyword>